<dbReference type="PANTHER" id="PTHR23501:SF191">
    <property type="entry name" value="VACUOLAR BASIC AMINO ACID TRANSPORTER 4"/>
    <property type="match status" value="1"/>
</dbReference>
<keyword evidence="2" id="KW-0813">Transport</keyword>
<dbReference type="PROSITE" id="PS50850">
    <property type="entry name" value="MFS"/>
    <property type="match status" value="1"/>
</dbReference>
<feature type="domain" description="Major facilitator superfamily (MFS) profile" evidence="7">
    <location>
        <begin position="63"/>
        <end position="548"/>
    </location>
</feature>
<evidence type="ECO:0000256" key="1">
    <source>
        <dbReference type="ARBA" id="ARBA00004127"/>
    </source>
</evidence>
<gene>
    <name evidence="8" type="ORF">ACJ72_08356</name>
</gene>
<dbReference type="EMBL" id="LGUA01002751">
    <property type="protein sequence ID" value="OAX77348.1"/>
    <property type="molecule type" value="Genomic_DNA"/>
</dbReference>
<feature type="transmembrane region" description="Helical" evidence="6">
    <location>
        <begin position="153"/>
        <end position="173"/>
    </location>
</feature>
<dbReference type="Proteomes" id="UP000091918">
    <property type="component" value="Unassembled WGS sequence"/>
</dbReference>
<dbReference type="InterPro" id="IPR011701">
    <property type="entry name" value="MFS"/>
</dbReference>
<evidence type="ECO:0000256" key="4">
    <source>
        <dbReference type="ARBA" id="ARBA00022989"/>
    </source>
</evidence>
<dbReference type="Pfam" id="PF07690">
    <property type="entry name" value="MFS_1"/>
    <property type="match status" value="1"/>
</dbReference>
<feature type="transmembrane region" description="Helical" evidence="6">
    <location>
        <begin position="321"/>
        <end position="344"/>
    </location>
</feature>
<evidence type="ECO:0000256" key="2">
    <source>
        <dbReference type="ARBA" id="ARBA00022448"/>
    </source>
</evidence>
<evidence type="ECO:0000256" key="5">
    <source>
        <dbReference type="ARBA" id="ARBA00023136"/>
    </source>
</evidence>
<feature type="transmembrane region" description="Helical" evidence="6">
    <location>
        <begin position="282"/>
        <end position="301"/>
    </location>
</feature>
<feature type="transmembrane region" description="Helical" evidence="6">
    <location>
        <begin position="185"/>
        <end position="208"/>
    </location>
</feature>
<feature type="transmembrane region" description="Helical" evidence="6">
    <location>
        <begin position="356"/>
        <end position="378"/>
    </location>
</feature>
<organism evidence="8 9">
    <name type="scientific">Emergomyces africanus</name>
    <dbReference type="NCBI Taxonomy" id="1955775"/>
    <lineage>
        <taxon>Eukaryota</taxon>
        <taxon>Fungi</taxon>
        <taxon>Dikarya</taxon>
        <taxon>Ascomycota</taxon>
        <taxon>Pezizomycotina</taxon>
        <taxon>Eurotiomycetes</taxon>
        <taxon>Eurotiomycetidae</taxon>
        <taxon>Onygenales</taxon>
        <taxon>Ajellomycetaceae</taxon>
        <taxon>Emergomyces</taxon>
    </lineage>
</organism>
<evidence type="ECO:0000256" key="6">
    <source>
        <dbReference type="SAM" id="Phobius"/>
    </source>
</evidence>
<proteinExistence type="predicted"/>
<keyword evidence="4 6" id="KW-1133">Transmembrane helix</keyword>
<dbReference type="GO" id="GO:0015174">
    <property type="term" value="F:basic amino acid transmembrane transporter activity"/>
    <property type="evidence" value="ECO:0007669"/>
    <property type="project" value="TreeGrafter"/>
</dbReference>
<evidence type="ECO:0000259" key="7">
    <source>
        <dbReference type="PROSITE" id="PS50850"/>
    </source>
</evidence>
<dbReference type="InterPro" id="IPR020846">
    <property type="entry name" value="MFS_dom"/>
</dbReference>
<comment type="caution">
    <text evidence="8">The sequence shown here is derived from an EMBL/GenBank/DDBJ whole genome shotgun (WGS) entry which is preliminary data.</text>
</comment>
<comment type="subcellular location">
    <subcellularLocation>
        <location evidence="1">Endomembrane system</location>
        <topology evidence="1">Multi-pass membrane protein</topology>
    </subcellularLocation>
</comment>
<dbReference type="SUPFAM" id="SSF103473">
    <property type="entry name" value="MFS general substrate transporter"/>
    <property type="match status" value="1"/>
</dbReference>
<dbReference type="Gene3D" id="1.20.1250.20">
    <property type="entry name" value="MFS general substrate transporter like domains"/>
    <property type="match status" value="1"/>
</dbReference>
<evidence type="ECO:0000313" key="8">
    <source>
        <dbReference type="EMBL" id="OAX77348.1"/>
    </source>
</evidence>
<evidence type="ECO:0000256" key="3">
    <source>
        <dbReference type="ARBA" id="ARBA00022692"/>
    </source>
</evidence>
<dbReference type="PANTHER" id="PTHR23501">
    <property type="entry name" value="MAJOR FACILITATOR SUPERFAMILY"/>
    <property type="match status" value="1"/>
</dbReference>
<dbReference type="InterPro" id="IPR036259">
    <property type="entry name" value="MFS_trans_sf"/>
</dbReference>
<protein>
    <recommendedName>
        <fullName evidence="7">Major facilitator superfamily (MFS) profile domain-containing protein</fullName>
    </recommendedName>
</protein>
<dbReference type="GO" id="GO:0000329">
    <property type="term" value="C:fungal-type vacuole membrane"/>
    <property type="evidence" value="ECO:0007669"/>
    <property type="project" value="TreeGrafter"/>
</dbReference>
<dbReference type="OrthoDB" id="3437016at2759"/>
<feature type="transmembrane region" description="Helical" evidence="6">
    <location>
        <begin position="385"/>
        <end position="406"/>
    </location>
</feature>
<reference evidence="8 9" key="1">
    <citation type="submission" date="2015-07" db="EMBL/GenBank/DDBJ databases">
        <title>Emmonsia species relationships and genome sequence.</title>
        <authorList>
            <person name="Cuomo C.A."/>
            <person name="Schwartz I.S."/>
            <person name="Kenyon C."/>
            <person name="de Hoog G.S."/>
            <person name="Govender N.P."/>
            <person name="Botha A."/>
            <person name="Moreno L."/>
            <person name="de Vries M."/>
            <person name="Munoz J.F."/>
            <person name="Stielow J.B."/>
        </authorList>
    </citation>
    <scope>NUCLEOTIDE SEQUENCE [LARGE SCALE GENOMIC DNA]</scope>
    <source>
        <strain evidence="8 9">CBS 136260</strain>
    </source>
</reference>
<dbReference type="GO" id="GO:0012505">
    <property type="term" value="C:endomembrane system"/>
    <property type="evidence" value="ECO:0007669"/>
    <property type="project" value="UniProtKB-SubCell"/>
</dbReference>
<feature type="transmembrane region" description="Helical" evidence="6">
    <location>
        <begin position="418"/>
        <end position="441"/>
    </location>
</feature>
<feature type="transmembrane region" description="Helical" evidence="6">
    <location>
        <begin position="453"/>
        <end position="475"/>
    </location>
</feature>
<feature type="transmembrane region" description="Helical" evidence="6">
    <location>
        <begin position="521"/>
        <end position="542"/>
    </location>
</feature>
<accession>A0A1B7NKP2</accession>
<keyword evidence="5 6" id="KW-0472">Membrane</keyword>
<dbReference type="AlphaFoldDB" id="A0A1B7NKP2"/>
<name>A0A1B7NKP2_9EURO</name>
<keyword evidence="9" id="KW-1185">Reference proteome</keyword>
<evidence type="ECO:0000313" key="9">
    <source>
        <dbReference type="Proteomes" id="UP000091918"/>
    </source>
</evidence>
<sequence length="555" mass="59652">MTSTDTSLFPSERTRLLEDETTVLENGVDNRVASGNGAGASSSCDGTDVPLADELTAKQLLMVLPSIWVGVFFAALDGTIVGTLAAPISSSFNSLSLLSWLATAYLASNAACQPLSGKLTDIFSRRTGLVVSNILFGAGNLICGLAKDEWMMIFGRTVAGMGGGGITAISTFVTSDLVPLRKRGMWQGIGNVCYGLGSALGGVFGGWVNDNWGWRWAFLVQVPCVIVSTALVLWKVDIPVKVTDKSRLRRIDFLGAGTLVITLVLLLVALNCGGNQVPWNHPLIWTTIPLSGVFLILFIYIEEKVATEPVIPVRLLMDRTVLSACLTNWFTTMAVFAVLFYAPFYFQVQGYSATMAGLRLAPQAVGTAIGSLGSGILMRVTGRYLYFNYAATGLIVLSSALTTIYTLTTPAWQPIVHIFIFGLGYGSMLTVTLVALIAAVEHKHQAVVTSASYAFRSTGSSIGITAASAVFQNLLRTGLWSRFGDREDAAKIIKKVRDSLDAINKVPADWRPGVLDAYMDALRGVFGATLALTILGMLTCLFMKEHKLHMNLARK</sequence>
<keyword evidence="3 6" id="KW-0812">Transmembrane</keyword>
<feature type="transmembrane region" description="Helical" evidence="6">
    <location>
        <begin position="214"/>
        <end position="233"/>
    </location>
</feature>
<feature type="transmembrane region" description="Helical" evidence="6">
    <location>
        <begin position="60"/>
        <end position="85"/>
    </location>
</feature>
<feature type="transmembrane region" description="Helical" evidence="6">
    <location>
        <begin position="253"/>
        <end position="270"/>
    </location>
</feature>